<reference evidence="1 2" key="1">
    <citation type="journal article" date="2009" name="Nature">
        <title>The Sorghum bicolor genome and the diversification of grasses.</title>
        <authorList>
            <person name="Paterson A.H."/>
            <person name="Bowers J.E."/>
            <person name="Bruggmann R."/>
            <person name="Dubchak I."/>
            <person name="Grimwood J."/>
            <person name="Gundlach H."/>
            <person name="Haberer G."/>
            <person name="Hellsten U."/>
            <person name="Mitros T."/>
            <person name="Poliakov A."/>
            <person name="Schmutz J."/>
            <person name="Spannagl M."/>
            <person name="Tang H."/>
            <person name="Wang X."/>
            <person name="Wicker T."/>
            <person name="Bharti A.K."/>
            <person name="Chapman J."/>
            <person name="Feltus F.A."/>
            <person name="Gowik U."/>
            <person name="Grigoriev I.V."/>
            <person name="Lyons E."/>
            <person name="Maher C.A."/>
            <person name="Martis M."/>
            <person name="Narechania A."/>
            <person name="Otillar R.P."/>
            <person name="Penning B.W."/>
            <person name="Salamov A.A."/>
            <person name="Wang Y."/>
            <person name="Zhang L."/>
            <person name="Carpita N.C."/>
            <person name="Freeling M."/>
            <person name="Gingle A.R."/>
            <person name="Hash C.T."/>
            <person name="Keller B."/>
            <person name="Klein P."/>
            <person name="Kresovich S."/>
            <person name="McCann M.C."/>
            <person name="Ming R."/>
            <person name="Peterson D.G."/>
            <person name="Mehboob-ur-Rahman"/>
            <person name="Ware D."/>
            <person name="Westhoff P."/>
            <person name="Mayer K.F."/>
            <person name="Messing J."/>
            <person name="Rokhsar D.S."/>
        </authorList>
    </citation>
    <scope>NUCLEOTIDE SEQUENCE [LARGE SCALE GENOMIC DNA]</scope>
    <source>
        <strain evidence="2">cv. BTx623</strain>
    </source>
</reference>
<organism evidence="1 2">
    <name type="scientific">Sorghum bicolor</name>
    <name type="common">Sorghum</name>
    <name type="synonym">Sorghum vulgare</name>
    <dbReference type="NCBI Taxonomy" id="4558"/>
    <lineage>
        <taxon>Eukaryota</taxon>
        <taxon>Viridiplantae</taxon>
        <taxon>Streptophyta</taxon>
        <taxon>Embryophyta</taxon>
        <taxon>Tracheophyta</taxon>
        <taxon>Spermatophyta</taxon>
        <taxon>Magnoliopsida</taxon>
        <taxon>Liliopsida</taxon>
        <taxon>Poales</taxon>
        <taxon>Poaceae</taxon>
        <taxon>PACMAD clade</taxon>
        <taxon>Panicoideae</taxon>
        <taxon>Andropogonodae</taxon>
        <taxon>Andropogoneae</taxon>
        <taxon>Sorghinae</taxon>
        <taxon>Sorghum</taxon>
    </lineage>
</organism>
<sequence length="72" mass="8072">MTTTLVVRTEVGQGCCCWGEKASLKHRVPSTRMDGVYTYIVRIGEERRCAGTFVCFFFILALHASTRLHASC</sequence>
<keyword evidence="2" id="KW-1185">Reference proteome</keyword>
<dbReference type="Proteomes" id="UP000000768">
    <property type="component" value="Chromosome 7"/>
</dbReference>
<dbReference type="AlphaFoldDB" id="A0A1Z5R8M2"/>
<reference evidence="2" key="2">
    <citation type="journal article" date="2018" name="Plant J.">
        <title>The Sorghum bicolor reference genome: improved assembly, gene annotations, a transcriptome atlas, and signatures of genome organization.</title>
        <authorList>
            <person name="McCormick R.F."/>
            <person name="Truong S.K."/>
            <person name="Sreedasyam A."/>
            <person name="Jenkins J."/>
            <person name="Shu S."/>
            <person name="Sims D."/>
            <person name="Kennedy M."/>
            <person name="Amirebrahimi M."/>
            <person name="Weers B.D."/>
            <person name="McKinley B."/>
            <person name="Mattison A."/>
            <person name="Morishige D.T."/>
            <person name="Grimwood J."/>
            <person name="Schmutz J."/>
            <person name="Mullet J.E."/>
        </authorList>
    </citation>
    <scope>NUCLEOTIDE SEQUENCE [LARGE SCALE GENOMIC DNA]</scope>
    <source>
        <strain evidence="2">cv. BTx623</strain>
    </source>
</reference>
<proteinExistence type="predicted"/>
<gene>
    <name evidence="1" type="ORF">SORBI_3007G018601</name>
</gene>
<evidence type="ECO:0000313" key="1">
    <source>
        <dbReference type="EMBL" id="OQU79795.1"/>
    </source>
</evidence>
<dbReference type="InParanoid" id="A0A1Z5R8M2"/>
<dbReference type="Gramene" id="OQU79795">
    <property type="protein sequence ID" value="OQU79795"/>
    <property type="gene ID" value="SORBI_3007G018601"/>
</dbReference>
<accession>A0A1Z5R8M2</accession>
<name>A0A1Z5R8M2_SORBI</name>
<protein>
    <submittedName>
        <fullName evidence="1">Uncharacterized protein</fullName>
    </submittedName>
</protein>
<dbReference type="EMBL" id="CM000766">
    <property type="protein sequence ID" value="OQU79795.1"/>
    <property type="molecule type" value="Genomic_DNA"/>
</dbReference>
<evidence type="ECO:0000313" key="2">
    <source>
        <dbReference type="Proteomes" id="UP000000768"/>
    </source>
</evidence>